<feature type="domain" description="Transposase (putative) YhgA-like" evidence="2">
    <location>
        <begin position="7"/>
        <end position="209"/>
    </location>
</feature>
<evidence type="ECO:0000313" key="5">
    <source>
        <dbReference type="Proteomes" id="UP000218113"/>
    </source>
</evidence>
<feature type="domain" description="DUF4351" evidence="3">
    <location>
        <begin position="272"/>
        <end position="323"/>
    </location>
</feature>
<reference evidence="5" key="1">
    <citation type="submission" date="2017-08" db="EMBL/GenBank/DDBJ databases">
        <title>A dynamic microbial community with high functional redundancy inhabits the cold, oxic subseafloor aquifer.</title>
        <authorList>
            <person name="Tully B.J."/>
            <person name="Wheat C.G."/>
            <person name="Glazer B.T."/>
            <person name="Huber J.A."/>
        </authorList>
    </citation>
    <scope>NUCLEOTIDE SEQUENCE [LARGE SCALE GENOMIC DNA]</scope>
</reference>
<comment type="similarity">
    <text evidence="1">Belongs to the Rpn/YhgA-like nuclease family.</text>
</comment>
<dbReference type="Pfam" id="PF14261">
    <property type="entry name" value="DUF4351"/>
    <property type="match status" value="1"/>
</dbReference>
<comment type="caution">
    <text evidence="4">The sequence shown here is derived from an EMBL/GenBank/DDBJ whole genome shotgun (WGS) entry which is preliminary data.</text>
</comment>
<dbReference type="Proteomes" id="UP000218113">
    <property type="component" value="Unassembled WGS sequence"/>
</dbReference>
<dbReference type="PANTHER" id="PTHR34611:SF2">
    <property type="entry name" value="INACTIVE RECOMBINATION-PROMOTING NUCLEASE-LIKE PROTEIN RPNE-RELATED"/>
    <property type="match status" value="1"/>
</dbReference>
<dbReference type="PANTHER" id="PTHR34611">
    <property type="match status" value="1"/>
</dbReference>
<evidence type="ECO:0000259" key="2">
    <source>
        <dbReference type="Pfam" id="PF04754"/>
    </source>
</evidence>
<sequence>MTKKISNPHDRYFQEQFSRKEFALSFFQENLPSEIRTAVDWKHFQLCSGDFVRKALQNRKSDLLYKTKIKDRDSYFYLHLEHQRKSDPTMAYRILVYMVNILEQNRKQFPKAKEWPLVFPMVLYQGKKEWLAPTKLHDLLRVPKILASFIPQFQYALVDLSRLSDEEIKGKVALRLAMLVMKHIDSPEITSFLHQQLFPLIQQLLEKETGLEYIETMLYYLSNTSDYLDKAEVIEIFQELPDNRTKKVVMTLAEQWKLEGQEKGQKIGEKIGQKKGEARLIQKLLKLKFGDEATEYNSQLSEFTLEQLDQVSERILVYQNIDEIFKGI</sequence>
<gene>
    <name evidence="4" type="ORF">COB67_13920</name>
</gene>
<organism evidence="4 5">
    <name type="scientific">SAR324 cluster bacterium</name>
    <dbReference type="NCBI Taxonomy" id="2024889"/>
    <lineage>
        <taxon>Bacteria</taxon>
        <taxon>Deltaproteobacteria</taxon>
        <taxon>SAR324 cluster</taxon>
    </lineage>
</organism>
<evidence type="ECO:0000313" key="4">
    <source>
        <dbReference type="EMBL" id="PCI21653.1"/>
    </source>
</evidence>
<name>A0A2A4SJR4_9DELT</name>
<dbReference type="AlphaFoldDB" id="A0A2A4SJR4"/>
<dbReference type="Pfam" id="PF04754">
    <property type="entry name" value="Transposase_31"/>
    <property type="match status" value="1"/>
</dbReference>
<evidence type="ECO:0000256" key="1">
    <source>
        <dbReference type="ARBA" id="ARBA00009787"/>
    </source>
</evidence>
<dbReference type="GO" id="GO:1990238">
    <property type="term" value="F:double-stranded DNA endonuclease activity"/>
    <property type="evidence" value="ECO:0007669"/>
    <property type="project" value="TreeGrafter"/>
</dbReference>
<dbReference type="GO" id="GO:0006310">
    <property type="term" value="P:DNA recombination"/>
    <property type="evidence" value="ECO:0007669"/>
    <property type="project" value="TreeGrafter"/>
</dbReference>
<dbReference type="InterPro" id="IPR051699">
    <property type="entry name" value="Rpn/YhgA-like_nuclease"/>
</dbReference>
<evidence type="ECO:0000259" key="3">
    <source>
        <dbReference type="Pfam" id="PF14261"/>
    </source>
</evidence>
<evidence type="ECO:0008006" key="6">
    <source>
        <dbReference type="Google" id="ProtNLM"/>
    </source>
</evidence>
<protein>
    <recommendedName>
        <fullName evidence="6">Transposase (putative) YhgA-like domain-containing protein</fullName>
    </recommendedName>
</protein>
<dbReference type="InterPro" id="IPR006842">
    <property type="entry name" value="Transposase_31"/>
</dbReference>
<accession>A0A2A4SJR4</accession>
<dbReference type="InterPro" id="IPR025587">
    <property type="entry name" value="DUF4351"/>
</dbReference>
<dbReference type="InterPro" id="IPR010106">
    <property type="entry name" value="RpnA"/>
</dbReference>
<dbReference type="EMBL" id="NVSR01000178">
    <property type="protein sequence ID" value="PCI21653.1"/>
    <property type="molecule type" value="Genomic_DNA"/>
</dbReference>
<proteinExistence type="inferred from homology"/>
<dbReference type="NCBIfam" id="TIGR01784">
    <property type="entry name" value="T_den_put_tspse"/>
    <property type="match status" value="1"/>
</dbReference>